<feature type="transmembrane region" description="Helical" evidence="1">
    <location>
        <begin position="22"/>
        <end position="44"/>
    </location>
</feature>
<keyword evidence="1" id="KW-0472">Membrane</keyword>
<feature type="transmembrane region" description="Helical" evidence="1">
    <location>
        <begin position="56"/>
        <end position="76"/>
    </location>
</feature>
<evidence type="ECO:0000313" key="2">
    <source>
        <dbReference type="EMBL" id="MFC4246642.1"/>
    </source>
</evidence>
<sequence length="258" mass="28233">MSQLGLLVRAVVEKQLILLRRYWINTITLLVTMYVFFAMIFYGGQAVAGPAIEESLDGIVVGFFLFTATTSAYFGVAGNVMREAQWGTLEQLFMSPFGIGRVMAVKSVYNVAFSVIVGLALLGCMLVTTGRTLRLDVLTVVPLSVLAILPVVGIGFVFAGLSLLYKRIENVTQLVQFAFVALIAVSPTDGREYLLALPLSQGSDMLREAMTDGTRLWEFPLADVTILVVVGLAYLSVGYAAFHWLVYRARKLGVLGHY</sequence>
<gene>
    <name evidence="2" type="ORF">ACFOZ7_06480</name>
</gene>
<keyword evidence="1" id="KW-0812">Transmembrane</keyword>
<feature type="transmembrane region" description="Helical" evidence="1">
    <location>
        <begin position="224"/>
        <end position="247"/>
    </location>
</feature>
<dbReference type="GeneID" id="71854574"/>
<dbReference type="Proteomes" id="UP001595821">
    <property type="component" value="Unassembled WGS sequence"/>
</dbReference>
<reference evidence="2 3" key="1">
    <citation type="journal article" date="2014" name="Int. J. Syst. Evol. Microbiol.">
        <title>Complete genome sequence of Corynebacterium casei LMG S-19264T (=DSM 44701T), isolated from a smear-ripened cheese.</title>
        <authorList>
            <consortium name="US DOE Joint Genome Institute (JGI-PGF)"/>
            <person name="Walter F."/>
            <person name="Albersmeier A."/>
            <person name="Kalinowski J."/>
            <person name="Ruckert C."/>
        </authorList>
    </citation>
    <scope>NUCLEOTIDE SEQUENCE [LARGE SCALE GENOMIC DNA]</scope>
    <source>
        <strain evidence="2 3">IBRC-M 10912</strain>
    </source>
</reference>
<dbReference type="RefSeq" id="WP_246966646.1">
    <property type="nucleotide sequence ID" value="NZ_CP095397.1"/>
</dbReference>
<keyword evidence="1" id="KW-1133">Transmembrane helix</keyword>
<protein>
    <submittedName>
        <fullName evidence="2">ABC transporter permease</fullName>
    </submittedName>
</protein>
<name>A0ABD5NXH2_9EURY</name>
<evidence type="ECO:0000313" key="3">
    <source>
        <dbReference type="Proteomes" id="UP001595821"/>
    </source>
</evidence>
<proteinExistence type="predicted"/>
<dbReference type="EMBL" id="JBHSDJ010000013">
    <property type="protein sequence ID" value="MFC4246642.1"/>
    <property type="molecule type" value="Genomic_DNA"/>
</dbReference>
<dbReference type="AlphaFoldDB" id="A0ABD5NXH2"/>
<comment type="caution">
    <text evidence="2">The sequence shown here is derived from an EMBL/GenBank/DDBJ whole genome shotgun (WGS) entry which is preliminary data.</text>
</comment>
<dbReference type="PANTHER" id="PTHR43229">
    <property type="entry name" value="NODULATION PROTEIN J"/>
    <property type="match status" value="1"/>
</dbReference>
<organism evidence="2 3">
    <name type="scientific">Natribaculum luteum</name>
    <dbReference type="NCBI Taxonomy" id="1586232"/>
    <lineage>
        <taxon>Archaea</taxon>
        <taxon>Methanobacteriati</taxon>
        <taxon>Methanobacteriota</taxon>
        <taxon>Stenosarchaea group</taxon>
        <taxon>Halobacteria</taxon>
        <taxon>Halobacteriales</taxon>
        <taxon>Natrialbaceae</taxon>
        <taxon>Natribaculum</taxon>
    </lineage>
</organism>
<feature type="transmembrane region" description="Helical" evidence="1">
    <location>
        <begin position="108"/>
        <end position="128"/>
    </location>
</feature>
<evidence type="ECO:0000256" key="1">
    <source>
        <dbReference type="SAM" id="Phobius"/>
    </source>
</evidence>
<feature type="transmembrane region" description="Helical" evidence="1">
    <location>
        <begin position="140"/>
        <end position="164"/>
    </location>
</feature>
<accession>A0ABD5NXH2</accession>
<dbReference type="PANTHER" id="PTHR43229:SF6">
    <property type="entry name" value="ABC-TYPE MULTIDRUG TRANSPORT SYSTEM, PERMEASE COMPONENT"/>
    <property type="match status" value="1"/>
</dbReference>
<dbReference type="InterPro" id="IPR051784">
    <property type="entry name" value="Nod_factor_ABC_transporter"/>
</dbReference>